<dbReference type="AlphaFoldDB" id="A0A2D0KNJ6"/>
<comment type="caution">
    <text evidence="1">The sequence shown here is derived from an EMBL/GenBank/DDBJ whole genome shotgun (WGS) entry which is preliminary data.</text>
</comment>
<organism evidence="1 2">
    <name type="scientific">Xenorhabdus stockiae</name>
    <dbReference type="NCBI Taxonomy" id="351614"/>
    <lineage>
        <taxon>Bacteria</taxon>
        <taxon>Pseudomonadati</taxon>
        <taxon>Pseudomonadota</taxon>
        <taxon>Gammaproteobacteria</taxon>
        <taxon>Enterobacterales</taxon>
        <taxon>Morganellaceae</taxon>
        <taxon>Xenorhabdus</taxon>
    </lineage>
</organism>
<name>A0A2D0KNJ6_9GAMM</name>
<reference evidence="1 2" key="1">
    <citation type="journal article" date="2017" name="Nat. Microbiol.">
        <title>Natural product diversity associated with the nematode symbionts Photorhabdus and Xenorhabdus.</title>
        <authorList>
            <person name="Tobias N.J."/>
            <person name="Wolff H."/>
            <person name="Djahanschiri B."/>
            <person name="Grundmann F."/>
            <person name="Kronenwerth M."/>
            <person name="Shi Y.M."/>
            <person name="Simonyi S."/>
            <person name="Grun P."/>
            <person name="Shapiro-Ilan D."/>
            <person name="Pidot S.J."/>
            <person name="Stinear T.P."/>
            <person name="Ebersberger I."/>
            <person name="Bode H.B."/>
        </authorList>
    </citation>
    <scope>NUCLEOTIDE SEQUENCE [LARGE SCALE GENOMIC DNA]</scope>
    <source>
        <strain evidence="1 2">DSM 17904</strain>
    </source>
</reference>
<dbReference type="Proteomes" id="UP000222366">
    <property type="component" value="Unassembled WGS sequence"/>
</dbReference>
<sequence length="46" mass="5469">MILLLLSVPILTLTPILNMNIYKIKNLLFMTLIHIMKYLQNFDHIL</sequence>
<keyword evidence="2" id="KW-1185">Reference proteome</keyword>
<proteinExistence type="predicted"/>
<accession>A0A2D0KNJ6</accession>
<dbReference type="EMBL" id="NJAJ01000021">
    <property type="protein sequence ID" value="PHM65000.1"/>
    <property type="molecule type" value="Genomic_DNA"/>
</dbReference>
<protein>
    <submittedName>
        <fullName evidence="1">Uncharacterized protein</fullName>
    </submittedName>
</protein>
<evidence type="ECO:0000313" key="1">
    <source>
        <dbReference type="EMBL" id="PHM65000.1"/>
    </source>
</evidence>
<gene>
    <name evidence="1" type="ORF">Xsto_02462</name>
</gene>
<evidence type="ECO:0000313" key="2">
    <source>
        <dbReference type="Proteomes" id="UP000222366"/>
    </source>
</evidence>